<dbReference type="RefSeq" id="WP_237340289.1">
    <property type="nucleotide sequence ID" value="NZ_BAABCM010000001.1"/>
</dbReference>
<keyword evidence="2" id="KW-1185">Reference proteome</keyword>
<evidence type="ECO:0000313" key="1">
    <source>
        <dbReference type="EMBL" id="GAA3792466.1"/>
    </source>
</evidence>
<organism evidence="1 2">
    <name type="scientific">Amycolatopsis tucumanensis</name>
    <dbReference type="NCBI Taxonomy" id="401106"/>
    <lineage>
        <taxon>Bacteria</taxon>
        <taxon>Bacillati</taxon>
        <taxon>Actinomycetota</taxon>
        <taxon>Actinomycetes</taxon>
        <taxon>Pseudonocardiales</taxon>
        <taxon>Pseudonocardiaceae</taxon>
        <taxon>Amycolatopsis</taxon>
    </lineage>
</organism>
<dbReference type="Proteomes" id="UP001501624">
    <property type="component" value="Unassembled WGS sequence"/>
</dbReference>
<sequence length="109" mass="12340">MPEEVFRDASQRPLKAWENNSSVRAELSHIVIHGSIPEDRIDFLRTLLVNGEAELSSPRTQELVKFFNNVADAFGFLPMIETRGEVCRLTLGVADALREVFSPKYNYGD</sequence>
<accession>A0ABP7HI55</accession>
<reference evidence="2" key="1">
    <citation type="journal article" date="2019" name="Int. J. Syst. Evol. Microbiol.">
        <title>The Global Catalogue of Microorganisms (GCM) 10K type strain sequencing project: providing services to taxonomists for standard genome sequencing and annotation.</title>
        <authorList>
            <consortium name="The Broad Institute Genomics Platform"/>
            <consortium name="The Broad Institute Genome Sequencing Center for Infectious Disease"/>
            <person name="Wu L."/>
            <person name="Ma J."/>
        </authorList>
    </citation>
    <scope>NUCLEOTIDE SEQUENCE [LARGE SCALE GENOMIC DNA]</scope>
    <source>
        <strain evidence="2">JCM 17017</strain>
    </source>
</reference>
<protein>
    <submittedName>
        <fullName evidence="1">Uncharacterized protein</fullName>
    </submittedName>
</protein>
<proteinExistence type="predicted"/>
<name>A0ABP7HI55_9PSEU</name>
<dbReference type="EMBL" id="BAABCM010000001">
    <property type="protein sequence ID" value="GAA3792466.1"/>
    <property type="molecule type" value="Genomic_DNA"/>
</dbReference>
<evidence type="ECO:0000313" key="2">
    <source>
        <dbReference type="Proteomes" id="UP001501624"/>
    </source>
</evidence>
<comment type="caution">
    <text evidence="1">The sequence shown here is derived from an EMBL/GenBank/DDBJ whole genome shotgun (WGS) entry which is preliminary data.</text>
</comment>
<gene>
    <name evidence="1" type="ORF">GCM10022380_06490</name>
</gene>